<reference evidence="10" key="1">
    <citation type="submission" date="2023-06" db="EMBL/GenBank/DDBJ databases">
        <title>Genomic analysis of the entomopathogenic nematode Steinernema hermaphroditum.</title>
        <authorList>
            <person name="Schwarz E.M."/>
            <person name="Heppert J.K."/>
            <person name="Baniya A."/>
            <person name="Schwartz H.T."/>
            <person name="Tan C.-H."/>
            <person name="Antoshechkin I."/>
            <person name="Sternberg P.W."/>
            <person name="Goodrich-Blair H."/>
            <person name="Dillman A.R."/>
        </authorList>
    </citation>
    <scope>NUCLEOTIDE SEQUENCE</scope>
    <source>
        <strain evidence="10">PS9179</strain>
        <tissue evidence="10">Whole animal</tissue>
    </source>
</reference>
<organism evidence="10 11">
    <name type="scientific">Steinernema hermaphroditum</name>
    <dbReference type="NCBI Taxonomy" id="289476"/>
    <lineage>
        <taxon>Eukaryota</taxon>
        <taxon>Metazoa</taxon>
        <taxon>Ecdysozoa</taxon>
        <taxon>Nematoda</taxon>
        <taxon>Chromadorea</taxon>
        <taxon>Rhabditida</taxon>
        <taxon>Tylenchina</taxon>
        <taxon>Panagrolaimomorpha</taxon>
        <taxon>Strongyloidoidea</taxon>
        <taxon>Steinernematidae</taxon>
        <taxon>Steinernema</taxon>
    </lineage>
</organism>
<feature type="region of interest" description="Disordered" evidence="8">
    <location>
        <begin position="349"/>
        <end position="468"/>
    </location>
</feature>
<keyword evidence="11" id="KW-1185">Reference proteome</keyword>
<dbReference type="Gene3D" id="3.30.63.20">
    <property type="match status" value="1"/>
</dbReference>
<evidence type="ECO:0000256" key="3">
    <source>
        <dbReference type="ARBA" id="ARBA00022980"/>
    </source>
</evidence>
<dbReference type="GO" id="GO:0005524">
    <property type="term" value="F:ATP binding"/>
    <property type="evidence" value="ECO:0007669"/>
    <property type="project" value="InterPro"/>
</dbReference>
<feature type="compositionally biased region" description="Basic residues" evidence="8">
    <location>
        <begin position="435"/>
        <end position="446"/>
    </location>
</feature>
<feature type="region of interest" description="Disordered" evidence="8">
    <location>
        <begin position="1"/>
        <end position="34"/>
    </location>
</feature>
<keyword evidence="7" id="KW-0175">Coiled coil</keyword>
<evidence type="ECO:0000256" key="6">
    <source>
        <dbReference type="ARBA" id="ARBA00035460"/>
    </source>
</evidence>
<dbReference type="SUPFAM" id="SSF56112">
    <property type="entry name" value="Protein kinase-like (PK-like)"/>
    <property type="match status" value="1"/>
</dbReference>
<dbReference type="PROSITE" id="PS50011">
    <property type="entry name" value="PROTEIN_KINASE_DOM"/>
    <property type="match status" value="1"/>
</dbReference>
<dbReference type="Gene3D" id="1.10.510.10">
    <property type="entry name" value="Transferase(Phosphotransferase) domain 1"/>
    <property type="match status" value="1"/>
</dbReference>
<dbReference type="Proteomes" id="UP001175271">
    <property type="component" value="Unassembled WGS sequence"/>
</dbReference>
<dbReference type="GO" id="GO:0004672">
    <property type="term" value="F:protein kinase activity"/>
    <property type="evidence" value="ECO:0007669"/>
    <property type="project" value="InterPro"/>
</dbReference>
<feature type="domain" description="Protein kinase" evidence="9">
    <location>
        <begin position="400"/>
        <end position="753"/>
    </location>
</feature>
<evidence type="ECO:0000256" key="2">
    <source>
        <dbReference type="ARBA" id="ARBA00009106"/>
    </source>
</evidence>
<feature type="coiled-coil region" evidence="7">
    <location>
        <begin position="200"/>
        <end position="288"/>
    </location>
</feature>
<feature type="compositionally biased region" description="Basic and acidic residues" evidence="8">
    <location>
        <begin position="450"/>
        <end position="461"/>
    </location>
</feature>
<keyword evidence="3" id="KW-0689">Ribosomal protein</keyword>
<proteinExistence type="inferred from homology"/>
<protein>
    <recommendedName>
        <fullName evidence="5">Small ribosomal subunit protein eS25</fullName>
    </recommendedName>
    <alternativeName>
        <fullName evidence="6">40S ribosomal protein S25</fullName>
    </alternativeName>
</protein>
<comment type="caution">
    <text evidence="10">The sequence shown here is derived from an EMBL/GenBank/DDBJ whole genome shotgun (WGS) entry which is preliminary data.</text>
</comment>
<dbReference type="GO" id="GO:0006376">
    <property type="term" value="P:mRNA splice site recognition"/>
    <property type="evidence" value="ECO:0007669"/>
    <property type="project" value="InterPro"/>
</dbReference>
<name>A0AA39LTS3_9BILA</name>
<dbReference type="AlphaFoldDB" id="A0AA39LTS3"/>
<feature type="compositionally biased region" description="Basic and acidic residues" evidence="8">
    <location>
        <begin position="400"/>
        <end position="415"/>
    </location>
</feature>
<evidence type="ECO:0000313" key="10">
    <source>
        <dbReference type="EMBL" id="KAK0409367.1"/>
    </source>
</evidence>
<evidence type="ECO:0000259" key="9">
    <source>
        <dbReference type="PROSITE" id="PS50011"/>
    </source>
</evidence>
<dbReference type="InterPro" id="IPR000719">
    <property type="entry name" value="Prot_kinase_dom"/>
</dbReference>
<evidence type="ECO:0000256" key="8">
    <source>
        <dbReference type="SAM" id="MobiDB-lite"/>
    </source>
</evidence>
<dbReference type="InterPro" id="IPR004882">
    <property type="entry name" value="Luc7-rel"/>
</dbReference>
<dbReference type="InterPro" id="IPR011009">
    <property type="entry name" value="Kinase-like_dom_sf"/>
</dbReference>
<dbReference type="InterPro" id="IPR004977">
    <property type="entry name" value="Ribosomal_eS25"/>
</dbReference>
<evidence type="ECO:0000256" key="5">
    <source>
        <dbReference type="ARBA" id="ARBA00035148"/>
    </source>
</evidence>
<dbReference type="GO" id="GO:0005685">
    <property type="term" value="C:U1 snRNP"/>
    <property type="evidence" value="ECO:0007669"/>
    <property type="project" value="InterPro"/>
</dbReference>
<feature type="compositionally biased region" description="Basic and acidic residues" evidence="8">
    <location>
        <begin position="423"/>
        <end position="434"/>
    </location>
</feature>
<feature type="compositionally biased region" description="Basic and acidic residues" evidence="8">
    <location>
        <begin position="349"/>
        <end position="387"/>
    </location>
</feature>
<feature type="compositionally biased region" description="Basic residues" evidence="8">
    <location>
        <begin position="25"/>
        <end position="34"/>
    </location>
</feature>
<evidence type="ECO:0000256" key="7">
    <source>
        <dbReference type="SAM" id="Coils"/>
    </source>
</evidence>
<dbReference type="EMBL" id="JAUCMV010000003">
    <property type="protein sequence ID" value="KAK0409367.1"/>
    <property type="molecule type" value="Genomic_DNA"/>
</dbReference>
<keyword evidence="4" id="KW-0687">Ribonucleoprotein</keyword>
<dbReference type="Pfam" id="PF03297">
    <property type="entry name" value="Ribosomal_S25"/>
    <property type="match status" value="1"/>
</dbReference>
<sequence>MPPKTSKKGDTKASKTPKSGGGGGKAKKKKWSKGKVRDKLNNMVLFDKATYDKLYKEVVTYKLITPSVVSERLKVRASLAKQGLDELAAKGLIKPIIKHSSQQVPIRKSANKMSATAQMAAMLNELMGVGRNAEIGKSEILRFYDESVCKHFLAAFCPHELFVNTKADLGQCKLVHDEELRRAYRESNRFERLGYERRFLTFLSRLQDDMKRKIARHEERLALTQTAITPDDPAYSKLQEQIATLDHDIENLQKEASEAGAAGEIRKAQEFIERSDRLQQERAKLKANLFSGEPGRGKTMEVCQICGCFMNVGETQQRLDEHLNGRQHVGYAKVNATIEELKERLEKIKEKEDEQRQQEEGKNRGRSERGDRSERFSRDKRCCREPEPTYSSSSSSSSQREARPKQKRKQSEVVTKKRARTPRSPDRIQNDTGKKILKKVDKKKRCSSPLDEKNDRKKEDFLNEAPSVEAEMPLEKGGRMVTVEGFILEHRGRKFRYEESADGDFGVVKATEDTEEAKRTFMVVFENHEAKCKRLKHQASVMARMASEGKARHFLRVDTFGMTANYQFLIYEEHGPTLWELLLRGGGAIAESIGYIHRDIKPTVFAMGARAETSSTVLLMHLGLTKKFRDSFARRYRPRRSVVFFGTVRYAARTAFREEERSRRDDLESWFYMIVELFGEQNLPWRRLGNKAEVLREKSAFMTDEGISRLTKKNPKVPNEFVKIVTHINQLKYEDKPNYDFIREILRKSSLEP</sequence>
<comment type="similarity">
    <text evidence="1">Belongs to the Luc7 family.</text>
</comment>
<dbReference type="GO" id="GO:0005840">
    <property type="term" value="C:ribosome"/>
    <property type="evidence" value="ECO:0007669"/>
    <property type="project" value="UniProtKB-KW"/>
</dbReference>
<dbReference type="PANTHER" id="PTHR12375">
    <property type="entry name" value="RNA-BINDING PROTEIN LUC7-RELATED"/>
    <property type="match status" value="1"/>
</dbReference>
<dbReference type="Pfam" id="PF03194">
    <property type="entry name" value="LUC7"/>
    <property type="match status" value="1"/>
</dbReference>
<dbReference type="GO" id="GO:0003729">
    <property type="term" value="F:mRNA binding"/>
    <property type="evidence" value="ECO:0007669"/>
    <property type="project" value="InterPro"/>
</dbReference>
<evidence type="ECO:0000256" key="4">
    <source>
        <dbReference type="ARBA" id="ARBA00023274"/>
    </source>
</evidence>
<evidence type="ECO:0000256" key="1">
    <source>
        <dbReference type="ARBA" id="ARBA00005655"/>
    </source>
</evidence>
<accession>A0AA39LTS3</accession>
<dbReference type="FunFam" id="3.30.63.20:FF:000001">
    <property type="entry name" value="40S ribosomal protein S25"/>
    <property type="match status" value="1"/>
</dbReference>
<gene>
    <name evidence="10" type="ORF">QR680_004498</name>
</gene>
<comment type="similarity">
    <text evidence="2">Belongs to the eukaryotic ribosomal protein eS25 family.</text>
</comment>
<evidence type="ECO:0000313" key="11">
    <source>
        <dbReference type="Proteomes" id="UP001175271"/>
    </source>
</evidence>